<gene>
    <name evidence="2" type="ORF">OHK93_005519</name>
</gene>
<proteinExistence type="predicted"/>
<protein>
    <submittedName>
        <fullName evidence="2">Uncharacterized protein</fullName>
    </submittedName>
</protein>
<dbReference type="Proteomes" id="UP001161017">
    <property type="component" value="Unassembled WGS sequence"/>
</dbReference>
<name>A0AA43QIE6_9LECA</name>
<feature type="region of interest" description="Disordered" evidence="1">
    <location>
        <begin position="1"/>
        <end position="131"/>
    </location>
</feature>
<accession>A0AA43QIE6</accession>
<evidence type="ECO:0000313" key="2">
    <source>
        <dbReference type="EMBL" id="MDI1486292.1"/>
    </source>
</evidence>
<sequence>MDHNTDSVDEDTRKALNMPSFAAQDDASNPPVQPVSSTPIEMSEMSKDSIGPTSIPAGTDIDTQGVSNEPVQNPQIQPSQTESQPPLQPIPMPESKPEPLQNTTPPPLTREMTRPAIGPATDKPSPLPPKETEIEGPCLYITLLLTTGARHPFRLDQRYLKKRNVEVEGNNPINMSFYKLKELILRDWREGNAIN</sequence>
<organism evidence="2 3">
    <name type="scientific">Ramalina farinacea</name>
    <dbReference type="NCBI Taxonomy" id="258253"/>
    <lineage>
        <taxon>Eukaryota</taxon>
        <taxon>Fungi</taxon>
        <taxon>Dikarya</taxon>
        <taxon>Ascomycota</taxon>
        <taxon>Pezizomycotina</taxon>
        <taxon>Lecanoromycetes</taxon>
        <taxon>OSLEUM clade</taxon>
        <taxon>Lecanoromycetidae</taxon>
        <taxon>Lecanorales</taxon>
        <taxon>Lecanorineae</taxon>
        <taxon>Ramalinaceae</taxon>
        <taxon>Ramalina</taxon>
    </lineage>
</organism>
<feature type="compositionally biased region" description="Polar residues" evidence="1">
    <location>
        <begin position="61"/>
        <end position="85"/>
    </location>
</feature>
<reference evidence="2" key="1">
    <citation type="journal article" date="2023" name="Genome Biol. Evol.">
        <title>First Whole Genome Sequence and Flow Cytometry Genome Size Data for the Lichen-Forming Fungus Ramalina farinacea (Ascomycota).</title>
        <authorList>
            <person name="Llewellyn T."/>
            <person name="Mian S."/>
            <person name="Hill R."/>
            <person name="Leitch I.J."/>
            <person name="Gaya E."/>
        </authorList>
    </citation>
    <scope>NUCLEOTIDE SEQUENCE</scope>
    <source>
        <strain evidence="2">LIQ254RAFAR</strain>
    </source>
</reference>
<dbReference type="AlphaFoldDB" id="A0AA43QIE6"/>
<comment type="caution">
    <text evidence="2">The sequence shown here is derived from an EMBL/GenBank/DDBJ whole genome shotgun (WGS) entry which is preliminary data.</text>
</comment>
<evidence type="ECO:0000313" key="3">
    <source>
        <dbReference type="Proteomes" id="UP001161017"/>
    </source>
</evidence>
<feature type="compositionally biased region" description="Basic and acidic residues" evidence="1">
    <location>
        <begin position="1"/>
        <end position="14"/>
    </location>
</feature>
<evidence type="ECO:0000256" key="1">
    <source>
        <dbReference type="SAM" id="MobiDB-lite"/>
    </source>
</evidence>
<keyword evidence="3" id="KW-1185">Reference proteome</keyword>
<dbReference type="EMBL" id="JAPUFD010000003">
    <property type="protein sequence ID" value="MDI1486292.1"/>
    <property type="molecule type" value="Genomic_DNA"/>
</dbReference>